<protein>
    <recommendedName>
        <fullName evidence="3">LAGLIDADG endonuclease</fullName>
    </recommendedName>
</protein>
<sequence>MSVRWMGSASRPTAFSRRVVGPLVALLVIWWEVHCRAFSVMSKTEDHDLLLKLLKEERARLETYMRTLRWPRLTHFQAFGKTYKLPLRSRLASKSPTAAELAYLGGFFDGDGCVTPVTGLSGCKLQITQVAMNAEVLILFRQFFGGGVYVCEHGKGRKRPTLKWVVCGGKARIAAKQLCQACLSKTEQLQLASNWPDDKDERQLVTSKLRGLKEGPPNIPTQSRLSWPYLTGLFDSDGCISLHSCRASFTLRLDQKYKPLLLQSKAFLDLMLGTSHVHVNFVSVTGTYQLAVCGQKTVHAVLQKFLNAGLTVKKSKAELALSLPENSEETIREQMSGITTTGNQGRHNKLDAEGRQLAKLIKGLQNRKWHAEKNDDSKLVEQLESKLECLQLHREIEKAKCCVHRLTEDIHKLVAQGAISTKPHLAKMLGIDFN</sequence>
<evidence type="ECO:0008006" key="3">
    <source>
        <dbReference type="Google" id="ProtNLM"/>
    </source>
</evidence>
<dbReference type="EMBL" id="CAXAMN010021306">
    <property type="protein sequence ID" value="CAK9057768.1"/>
    <property type="molecule type" value="Genomic_DNA"/>
</dbReference>
<evidence type="ECO:0000313" key="2">
    <source>
        <dbReference type="Proteomes" id="UP001642484"/>
    </source>
</evidence>
<proteinExistence type="predicted"/>
<gene>
    <name evidence="1" type="ORF">CCMP2556_LOCUS28479</name>
</gene>
<name>A0ABP0N2U8_9DINO</name>
<dbReference type="Proteomes" id="UP001642484">
    <property type="component" value="Unassembled WGS sequence"/>
</dbReference>
<dbReference type="SUPFAM" id="SSF55608">
    <property type="entry name" value="Homing endonucleases"/>
    <property type="match status" value="2"/>
</dbReference>
<organism evidence="1 2">
    <name type="scientific">Durusdinium trenchii</name>
    <dbReference type="NCBI Taxonomy" id="1381693"/>
    <lineage>
        <taxon>Eukaryota</taxon>
        <taxon>Sar</taxon>
        <taxon>Alveolata</taxon>
        <taxon>Dinophyceae</taxon>
        <taxon>Suessiales</taxon>
        <taxon>Symbiodiniaceae</taxon>
        <taxon>Durusdinium</taxon>
    </lineage>
</organism>
<accession>A0ABP0N2U8</accession>
<keyword evidence="2" id="KW-1185">Reference proteome</keyword>
<dbReference type="InterPro" id="IPR027434">
    <property type="entry name" value="Homing_endonucl"/>
</dbReference>
<evidence type="ECO:0000313" key="1">
    <source>
        <dbReference type="EMBL" id="CAK9057768.1"/>
    </source>
</evidence>
<reference evidence="1 2" key="1">
    <citation type="submission" date="2024-02" db="EMBL/GenBank/DDBJ databases">
        <authorList>
            <person name="Chen Y."/>
            <person name="Shah S."/>
            <person name="Dougan E. K."/>
            <person name="Thang M."/>
            <person name="Chan C."/>
        </authorList>
    </citation>
    <scope>NUCLEOTIDE SEQUENCE [LARGE SCALE GENOMIC DNA]</scope>
</reference>
<comment type="caution">
    <text evidence="1">The sequence shown here is derived from an EMBL/GenBank/DDBJ whole genome shotgun (WGS) entry which is preliminary data.</text>
</comment>
<dbReference type="Gene3D" id="3.10.28.10">
    <property type="entry name" value="Homing endonucleases"/>
    <property type="match status" value="2"/>
</dbReference>